<dbReference type="Pfam" id="PF10677">
    <property type="entry name" value="DUF2490"/>
    <property type="match status" value="1"/>
</dbReference>
<dbReference type="EMBL" id="DXFB01000158">
    <property type="protein sequence ID" value="HIX45787.1"/>
    <property type="molecule type" value="Genomic_DNA"/>
</dbReference>
<dbReference type="InterPro" id="IPR019619">
    <property type="entry name" value="DUF2490"/>
</dbReference>
<evidence type="ECO:0000313" key="2">
    <source>
        <dbReference type="EMBL" id="HIX45787.1"/>
    </source>
</evidence>
<dbReference type="AlphaFoldDB" id="A0A9D2APT2"/>
<sequence length="225" mass="26236">MKRLLSVLLVSMLLIPAAHAESTPSTPIDPPCRVGSIIDLSASKRWGRVNVMLQGSIFTLGTQLERAMTIGKVEADIIPQYLRFQFLGYYFYHLSSENQYYHKLRYHLGVGGNLYYHPTSLSWSVRYESTYTLTKNTPYNRLRPRIRCNFYINSSAWQPFAEVEFFWALNGKNQGRADRMWYNAGVSYAINRSNKVEFKIREEQTWLTTPKQWNTFIGFAYKVTL</sequence>
<reference evidence="2" key="2">
    <citation type="submission" date="2021-04" db="EMBL/GenBank/DDBJ databases">
        <authorList>
            <person name="Gilroy R."/>
        </authorList>
    </citation>
    <scope>NUCLEOTIDE SEQUENCE</scope>
    <source>
        <strain evidence="2">ChiHjej12B11-16260</strain>
    </source>
</reference>
<evidence type="ECO:0000256" key="1">
    <source>
        <dbReference type="SAM" id="SignalP"/>
    </source>
</evidence>
<feature type="signal peptide" evidence="1">
    <location>
        <begin position="1"/>
        <end position="20"/>
    </location>
</feature>
<proteinExistence type="predicted"/>
<evidence type="ECO:0000313" key="3">
    <source>
        <dbReference type="Proteomes" id="UP000824246"/>
    </source>
</evidence>
<organism evidence="2 3">
    <name type="scientific">Candidatus Barnesiella excrementipullorum</name>
    <dbReference type="NCBI Taxonomy" id="2838479"/>
    <lineage>
        <taxon>Bacteria</taxon>
        <taxon>Pseudomonadati</taxon>
        <taxon>Bacteroidota</taxon>
        <taxon>Bacteroidia</taxon>
        <taxon>Bacteroidales</taxon>
        <taxon>Barnesiellaceae</taxon>
        <taxon>Barnesiella</taxon>
    </lineage>
</organism>
<reference evidence="2" key="1">
    <citation type="journal article" date="2021" name="PeerJ">
        <title>Extensive microbial diversity within the chicken gut microbiome revealed by metagenomics and culture.</title>
        <authorList>
            <person name="Gilroy R."/>
            <person name="Ravi A."/>
            <person name="Getino M."/>
            <person name="Pursley I."/>
            <person name="Horton D.L."/>
            <person name="Alikhan N.F."/>
            <person name="Baker D."/>
            <person name="Gharbi K."/>
            <person name="Hall N."/>
            <person name="Watson M."/>
            <person name="Adriaenssens E.M."/>
            <person name="Foster-Nyarko E."/>
            <person name="Jarju S."/>
            <person name="Secka A."/>
            <person name="Antonio M."/>
            <person name="Oren A."/>
            <person name="Chaudhuri R.R."/>
            <person name="La Ragione R."/>
            <person name="Hildebrand F."/>
            <person name="Pallen M.J."/>
        </authorList>
    </citation>
    <scope>NUCLEOTIDE SEQUENCE</scope>
    <source>
        <strain evidence="2">ChiHjej12B11-16260</strain>
    </source>
</reference>
<name>A0A9D2APT2_9BACT</name>
<dbReference type="Proteomes" id="UP000824246">
    <property type="component" value="Unassembled WGS sequence"/>
</dbReference>
<accession>A0A9D2APT2</accession>
<keyword evidence="1" id="KW-0732">Signal</keyword>
<gene>
    <name evidence="2" type="ORF">H9982_06160</name>
</gene>
<protein>
    <submittedName>
        <fullName evidence="2">DUF2490 domain-containing protein</fullName>
    </submittedName>
</protein>
<comment type="caution">
    <text evidence="2">The sequence shown here is derived from an EMBL/GenBank/DDBJ whole genome shotgun (WGS) entry which is preliminary data.</text>
</comment>
<feature type="chain" id="PRO_5039589681" evidence="1">
    <location>
        <begin position="21"/>
        <end position="225"/>
    </location>
</feature>